<evidence type="ECO:0000313" key="1">
    <source>
        <dbReference type="EMBL" id="RSJ70933.1"/>
    </source>
</evidence>
<gene>
    <name evidence="1" type="ORF">D8801_03450</name>
</gene>
<accession>A0A3R9KE29</accession>
<reference evidence="1 2" key="1">
    <citation type="submission" date="2018-11" db="EMBL/GenBank/DDBJ databases">
        <title>Species Designations Belie Phenotypic and Genotypic Heterogeneity in Oral Streptococci.</title>
        <authorList>
            <person name="Velsko I."/>
        </authorList>
    </citation>
    <scope>NUCLEOTIDE SEQUENCE [LARGE SCALE GENOMIC DNA]</scope>
    <source>
        <strain evidence="1 2">BCC10</strain>
    </source>
</reference>
<evidence type="ECO:0000313" key="2">
    <source>
        <dbReference type="Proteomes" id="UP000281558"/>
    </source>
</evidence>
<proteinExistence type="predicted"/>
<name>A0A3R9KE29_STROR</name>
<sequence length="49" mass="5653">MGNVNAWVCACERERGAGNKCEHCKHAIVNDFSNHMCQYYGQCQKKFGW</sequence>
<protein>
    <submittedName>
        <fullName evidence="1">Uncharacterized protein</fullName>
    </submittedName>
</protein>
<organism evidence="1 2">
    <name type="scientific">Streptococcus oralis</name>
    <dbReference type="NCBI Taxonomy" id="1303"/>
    <lineage>
        <taxon>Bacteria</taxon>
        <taxon>Bacillati</taxon>
        <taxon>Bacillota</taxon>
        <taxon>Bacilli</taxon>
        <taxon>Lactobacillales</taxon>
        <taxon>Streptococcaceae</taxon>
        <taxon>Streptococcus</taxon>
    </lineage>
</organism>
<dbReference type="AlphaFoldDB" id="A0A3R9KE29"/>
<dbReference type="Proteomes" id="UP000281558">
    <property type="component" value="Unassembled WGS sequence"/>
</dbReference>
<comment type="caution">
    <text evidence="1">The sequence shown here is derived from an EMBL/GenBank/DDBJ whole genome shotgun (WGS) entry which is preliminary data.</text>
</comment>
<dbReference type="EMBL" id="RJPK01000002">
    <property type="protein sequence ID" value="RSJ70933.1"/>
    <property type="molecule type" value="Genomic_DNA"/>
</dbReference>